<evidence type="ECO:0000256" key="1">
    <source>
        <dbReference type="ARBA" id="ARBA00022801"/>
    </source>
</evidence>
<dbReference type="InterPro" id="IPR012341">
    <property type="entry name" value="6hp_glycosidase-like_sf"/>
</dbReference>
<feature type="region of interest" description="Disordered" evidence="3">
    <location>
        <begin position="1"/>
        <end position="29"/>
    </location>
</feature>
<dbReference type="InterPro" id="IPR052369">
    <property type="entry name" value="UG_Glycosaminoglycan_Hydrolase"/>
</dbReference>
<evidence type="ECO:0000256" key="3">
    <source>
        <dbReference type="SAM" id="MobiDB-lite"/>
    </source>
</evidence>
<proteinExistence type="inferred from homology"/>
<keyword evidence="5" id="KW-1185">Reference proteome</keyword>
<evidence type="ECO:0000313" key="4">
    <source>
        <dbReference type="EMBL" id="PMD37028.1"/>
    </source>
</evidence>
<feature type="compositionally biased region" description="Low complexity" evidence="3">
    <location>
        <begin position="7"/>
        <end position="29"/>
    </location>
</feature>
<dbReference type="PANTHER" id="PTHR36845:SF1">
    <property type="entry name" value="HYDROLASE, PUTATIVE (AFU_ORTHOLOGUE AFUA_7G05090)-RELATED"/>
    <property type="match status" value="1"/>
</dbReference>
<dbReference type="AlphaFoldDB" id="A0A2J6RET7"/>
<dbReference type="GO" id="GO:0000272">
    <property type="term" value="P:polysaccharide catabolic process"/>
    <property type="evidence" value="ECO:0007669"/>
    <property type="project" value="TreeGrafter"/>
</dbReference>
<sequence length="468" mass="52412">MDMDDNSSASTVDSVTCTDTTTSSVSSPPATKGHDFLLGSHVRVDLELAEFFSENVAAKIWRVAASHLEQENALANYPEFIPSNGPTAGKYTSRIADFWTCGFFPGSLYALLERTMKYPQHLPSSEFDRVEFQSQLLELCRAWSEPLHGMAKRTNTHDLGFIVQPALRMDWELTGNVRSFQSVVAAANSLASRYDERLGAIRSWDQCINTKETITDKETNFLIIIDSMCNLDLLFYVGHHTSSRKMIEIAASHAQVVLRSIVRDDYSTYHLANLDPQMGTTKVQRTHQGYSANSTWSRGQGWAILGFTQTYIWTKTPLFLDAAINLSNYFLNRLANSTHSYPYVPVWDFDAPVPQDTLPLRDTSAGMIAANGLLLLHQILRNNSPYLAAAIRIAKETVELSLSSDRARFAVGHDGRVTVERGAWDGILMNATANNNEFAVMRYSDHGLVYADYYFLELGNKLMRMGLV</sequence>
<comment type="similarity">
    <text evidence="2">Belongs to the glycosyl hydrolase 88 family.</text>
</comment>
<gene>
    <name evidence="4" type="ORF">L207DRAFT_636894</name>
</gene>
<dbReference type="OrthoDB" id="2317065at2759"/>
<reference evidence="4 5" key="1">
    <citation type="submission" date="2016-04" db="EMBL/GenBank/DDBJ databases">
        <title>A degradative enzymes factory behind the ericoid mycorrhizal symbiosis.</title>
        <authorList>
            <consortium name="DOE Joint Genome Institute"/>
            <person name="Martino E."/>
            <person name="Morin E."/>
            <person name="Grelet G."/>
            <person name="Kuo A."/>
            <person name="Kohler A."/>
            <person name="Daghino S."/>
            <person name="Barry K."/>
            <person name="Choi C."/>
            <person name="Cichocki N."/>
            <person name="Clum A."/>
            <person name="Copeland A."/>
            <person name="Hainaut M."/>
            <person name="Haridas S."/>
            <person name="Labutti K."/>
            <person name="Lindquist E."/>
            <person name="Lipzen A."/>
            <person name="Khouja H.-R."/>
            <person name="Murat C."/>
            <person name="Ohm R."/>
            <person name="Olson A."/>
            <person name="Spatafora J."/>
            <person name="Veneault-Fourrey C."/>
            <person name="Henrissat B."/>
            <person name="Grigoriev I."/>
            <person name="Martin F."/>
            <person name="Perotto S."/>
        </authorList>
    </citation>
    <scope>NUCLEOTIDE SEQUENCE [LARGE SCALE GENOMIC DNA]</scope>
    <source>
        <strain evidence="4 5">F</strain>
    </source>
</reference>
<dbReference type="GO" id="GO:0052757">
    <property type="term" value="F:chondroitin hydrolase activity"/>
    <property type="evidence" value="ECO:0007669"/>
    <property type="project" value="TreeGrafter"/>
</dbReference>
<dbReference type="Proteomes" id="UP000235786">
    <property type="component" value="Unassembled WGS sequence"/>
</dbReference>
<evidence type="ECO:0000313" key="5">
    <source>
        <dbReference type="Proteomes" id="UP000235786"/>
    </source>
</evidence>
<dbReference type="PANTHER" id="PTHR36845">
    <property type="entry name" value="HYDROLASE, PUTATIVE (AFU_ORTHOLOGUE AFUA_7G05090)-RELATED"/>
    <property type="match status" value="1"/>
</dbReference>
<dbReference type="InterPro" id="IPR008928">
    <property type="entry name" value="6-hairpin_glycosidase_sf"/>
</dbReference>
<organism evidence="4 5">
    <name type="scientific">Hyaloscypha variabilis (strain UAMH 11265 / GT02V1 / F)</name>
    <name type="common">Meliniomyces variabilis</name>
    <dbReference type="NCBI Taxonomy" id="1149755"/>
    <lineage>
        <taxon>Eukaryota</taxon>
        <taxon>Fungi</taxon>
        <taxon>Dikarya</taxon>
        <taxon>Ascomycota</taxon>
        <taxon>Pezizomycotina</taxon>
        <taxon>Leotiomycetes</taxon>
        <taxon>Helotiales</taxon>
        <taxon>Hyaloscyphaceae</taxon>
        <taxon>Hyaloscypha</taxon>
        <taxon>Hyaloscypha variabilis</taxon>
    </lineage>
</organism>
<dbReference type="Gene3D" id="1.50.10.10">
    <property type="match status" value="1"/>
</dbReference>
<keyword evidence="1 4" id="KW-0378">Hydrolase</keyword>
<protein>
    <submittedName>
        <fullName evidence="4">Glycoside hydrolase family 88 protein</fullName>
    </submittedName>
</protein>
<evidence type="ECO:0000256" key="2">
    <source>
        <dbReference type="ARBA" id="ARBA00038358"/>
    </source>
</evidence>
<dbReference type="SUPFAM" id="SSF48208">
    <property type="entry name" value="Six-hairpin glycosidases"/>
    <property type="match status" value="1"/>
</dbReference>
<name>A0A2J6RET7_HYAVF</name>
<accession>A0A2J6RET7</accession>
<dbReference type="EMBL" id="KZ613950">
    <property type="protein sequence ID" value="PMD37028.1"/>
    <property type="molecule type" value="Genomic_DNA"/>
</dbReference>